<feature type="domain" description="PAC" evidence="8">
    <location>
        <begin position="335"/>
        <end position="387"/>
    </location>
</feature>
<organism evidence="9 10">
    <name type="scientific">Hymenobacter guriensis</name>
    <dbReference type="NCBI Taxonomy" id="2793065"/>
    <lineage>
        <taxon>Bacteria</taxon>
        <taxon>Pseudomonadati</taxon>
        <taxon>Bacteroidota</taxon>
        <taxon>Cytophagia</taxon>
        <taxon>Cytophagales</taxon>
        <taxon>Hymenobacteraceae</taxon>
        <taxon>Hymenobacter</taxon>
    </lineage>
</organism>
<dbReference type="InterPro" id="IPR013656">
    <property type="entry name" value="PAS_4"/>
</dbReference>
<evidence type="ECO:0000256" key="1">
    <source>
        <dbReference type="ARBA" id="ARBA00000085"/>
    </source>
</evidence>
<keyword evidence="10" id="KW-1185">Reference proteome</keyword>
<proteinExistence type="predicted"/>
<evidence type="ECO:0000259" key="8">
    <source>
        <dbReference type="PROSITE" id="PS50113"/>
    </source>
</evidence>
<dbReference type="PROSITE" id="PS50112">
    <property type="entry name" value="PAS"/>
    <property type="match status" value="3"/>
</dbReference>
<name>A0ABS0L498_9BACT</name>
<dbReference type="SMART" id="SM00086">
    <property type="entry name" value="PAC"/>
    <property type="match status" value="3"/>
</dbReference>
<dbReference type="InterPro" id="IPR035965">
    <property type="entry name" value="PAS-like_dom_sf"/>
</dbReference>
<dbReference type="InterPro" id="IPR013655">
    <property type="entry name" value="PAS_fold_3"/>
</dbReference>
<dbReference type="SUPFAM" id="SSF55785">
    <property type="entry name" value="PYP-like sensor domain (PAS domain)"/>
    <property type="match status" value="3"/>
</dbReference>
<evidence type="ECO:0000313" key="9">
    <source>
        <dbReference type="EMBL" id="MBG8554928.1"/>
    </source>
</evidence>
<dbReference type="PROSITE" id="PS50109">
    <property type="entry name" value="HIS_KIN"/>
    <property type="match status" value="1"/>
</dbReference>
<dbReference type="InterPro" id="IPR003594">
    <property type="entry name" value="HATPase_dom"/>
</dbReference>
<dbReference type="SUPFAM" id="SSF47384">
    <property type="entry name" value="Homodimeric domain of signal transducing histidine kinase"/>
    <property type="match status" value="1"/>
</dbReference>
<reference evidence="9 10" key="1">
    <citation type="submission" date="2020-11" db="EMBL/GenBank/DDBJ databases">
        <title>Hymenobacter sp.</title>
        <authorList>
            <person name="Kim M.K."/>
        </authorList>
    </citation>
    <scope>NUCLEOTIDE SEQUENCE [LARGE SCALE GENOMIC DNA]</scope>
    <source>
        <strain evidence="9 10">BT594</strain>
    </source>
</reference>
<comment type="catalytic activity">
    <reaction evidence="1">
        <text>ATP + protein L-histidine = ADP + protein N-phospho-L-histidine.</text>
        <dbReference type="EC" id="2.7.13.3"/>
    </reaction>
</comment>
<sequence length="618" mass="69197">MSVSDSVPTNAFFDQHPDAVFTLNTAGELIRANARFAELLGYTPAQFVGTSLFQYLLPSETVRARQCFQQALRGEILTHDVSVRTKEQGIRSLLCTVFPLVEGQEVRGVHGIMKDLAAAERAEKHLRQREQQLSVIFNTMTDVVFVLDVEGEGRYRFSFANNAFAVTTGIPLAQLIGRLAQDVIPEPLRTMELARYAEAVATRQRQTWQETSDFPSGRITGEVTLTPVVNEDGTCTQLVGIVHDLTAQKQIAEALQISNERYEYVFRATNDAIYDWNIPGNTLYWGQSFEALFGHVLEENVSNLDLWAEFIHPEDAARTVNSLLQAVESADVRYWQSEYRFRRADGSWATIFDRGYVLRDAAGRPLRMIGAMQDISERKEAEERQLQMSREVFKQNADLQQFAYIVSHNLRGPLANALGFADLLQRTSKDTEVFDTSLKNLHASIRQLDAVLMEVNTVLSIRDQQEVPRLELVHLAGVCQRVAQSLEEPLHECAGTIVCHIPEDLRVSGNRAYFHSIFYNLFANAIKYRAEGRPLVVEVEGNASPETGTTITISDNGSGFDTVKAGQEVFQLYKRFHAVGPGRGIGLFLVKSHVESMGGTVAVESQVNVGTRFILHFS</sequence>
<protein>
    <recommendedName>
        <fullName evidence="2">histidine kinase</fullName>
        <ecNumber evidence="2">2.7.13.3</ecNumber>
    </recommendedName>
</protein>
<keyword evidence="5" id="KW-0418">Kinase</keyword>
<dbReference type="PRINTS" id="PR00344">
    <property type="entry name" value="BCTRLSENSOR"/>
</dbReference>
<dbReference type="SMART" id="SM00387">
    <property type="entry name" value="HATPase_c"/>
    <property type="match status" value="1"/>
</dbReference>
<dbReference type="Pfam" id="PF02518">
    <property type="entry name" value="HATPase_c"/>
    <property type="match status" value="1"/>
</dbReference>
<feature type="domain" description="Histidine kinase" evidence="6">
    <location>
        <begin position="405"/>
        <end position="618"/>
    </location>
</feature>
<dbReference type="SMART" id="SM00388">
    <property type="entry name" value="HisKA"/>
    <property type="match status" value="1"/>
</dbReference>
<dbReference type="Gene3D" id="3.30.450.20">
    <property type="entry name" value="PAS domain"/>
    <property type="match status" value="3"/>
</dbReference>
<gene>
    <name evidence="9" type="ORF">I5L79_15335</name>
</gene>
<feature type="domain" description="PAS" evidence="7">
    <location>
        <begin position="129"/>
        <end position="178"/>
    </location>
</feature>
<evidence type="ECO:0000313" key="10">
    <source>
        <dbReference type="Proteomes" id="UP000601099"/>
    </source>
</evidence>
<dbReference type="Gene3D" id="1.10.287.130">
    <property type="match status" value="1"/>
</dbReference>
<keyword evidence="4" id="KW-0808">Transferase</keyword>
<dbReference type="InterPro" id="IPR003661">
    <property type="entry name" value="HisK_dim/P_dom"/>
</dbReference>
<comment type="caution">
    <text evidence="9">The sequence shown here is derived from an EMBL/GenBank/DDBJ whole genome shotgun (WGS) entry which is preliminary data.</text>
</comment>
<dbReference type="InterPro" id="IPR000700">
    <property type="entry name" value="PAS-assoc_C"/>
</dbReference>
<dbReference type="Pfam" id="PF08448">
    <property type="entry name" value="PAS_4"/>
    <property type="match status" value="2"/>
</dbReference>
<evidence type="ECO:0000259" key="7">
    <source>
        <dbReference type="PROSITE" id="PS50112"/>
    </source>
</evidence>
<feature type="domain" description="PAS" evidence="7">
    <location>
        <begin position="13"/>
        <end position="75"/>
    </location>
</feature>
<dbReference type="InterPro" id="IPR036890">
    <property type="entry name" value="HATPase_C_sf"/>
</dbReference>
<dbReference type="PANTHER" id="PTHR43304">
    <property type="entry name" value="PHYTOCHROME-LIKE PROTEIN CPH1"/>
    <property type="match status" value="1"/>
</dbReference>
<evidence type="ECO:0000256" key="4">
    <source>
        <dbReference type="ARBA" id="ARBA00022679"/>
    </source>
</evidence>
<dbReference type="RefSeq" id="WP_196955943.1">
    <property type="nucleotide sequence ID" value="NZ_JADWYK010000009.1"/>
</dbReference>
<dbReference type="EMBL" id="JADWYK010000009">
    <property type="protein sequence ID" value="MBG8554928.1"/>
    <property type="molecule type" value="Genomic_DNA"/>
</dbReference>
<evidence type="ECO:0000256" key="5">
    <source>
        <dbReference type="ARBA" id="ARBA00022777"/>
    </source>
</evidence>
<accession>A0ABS0L498</accession>
<dbReference type="SUPFAM" id="SSF55874">
    <property type="entry name" value="ATPase domain of HSP90 chaperone/DNA topoisomerase II/histidine kinase"/>
    <property type="match status" value="1"/>
</dbReference>
<dbReference type="InterPro" id="IPR036097">
    <property type="entry name" value="HisK_dim/P_sf"/>
</dbReference>
<dbReference type="PANTHER" id="PTHR43304:SF1">
    <property type="entry name" value="PAC DOMAIN-CONTAINING PROTEIN"/>
    <property type="match status" value="1"/>
</dbReference>
<dbReference type="CDD" id="cd00082">
    <property type="entry name" value="HisKA"/>
    <property type="match status" value="1"/>
</dbReference>
<dbReference type="InterPro" id="IPR052162">
    <property type="entry name" value="Sensor_kinase/Photoreceptor"/>
</dbReference>
<dbReference type="Gene3D" id="3.30.565.10">
    <property type="entry name" value="Histidine kinase-like ATPase, C-terminal domain"/>
    <property type="match status" value="1"/>
</dbReference>
<feature type="domain" description="PAS" evidence="7">
    <location>
        <begin position="258"/>
        <end position="330"/>
    </location>
</feature>
<dbReference type="Pfam" id="PF00512">
    <property type="entry name" value="HisKA"/>
    <property type="match status" value="1"/>
</dbReference>
<dbReference type="CDD" id="cd00130">
    <property type="entry name" value="PAS"/>
    <property type="match status" value="3"/>
</dbReference>
<dbReference type="InterPro" id="IPR004358">
    <property type="entry name" value="Sig_transdc_His_kin-like_C"/>
</dbReference>
<dbReference type="Pfam" id="PF08447">
    <property type="entry name" value="PAS_3"/>
    <property type="match status" value="1"/>
</dbReference>
<evidence type="ECO:0000256" key="2">
    <source>
        <dbReference type="ARBA" id="ARBA00012438"/>
    </source>
</evidence>
<dbReference type="NCBIfam" id="TIGR00229">
    <property type="entry name" value="sensory_box"/>
    <property type="match status" value="3"/>
</dbReference>
<dbReference type="InterPro" id="IPR000014">
    <property type="entry name" value="PAS"/>
</dbReference>
<dbReference type="EC" id="2.7.13.3" evidence="2"/>
<evidence type="ECO:0000259" key="6">
    <source>
        <dbReference type="PROSITE" id="PS50109"/>
    </source>
</evidence>
<dbReference type="InterPro" id="IPR005467">
    <property type="entry name" value="His_kinase_dom"/>
</dbReference>
<dbReference type="Proteomes" id="UP000601099">
    <property type="component" value="Unassembled WGS sequence"/>
</dbReference>
<evidence type="ECO:0000256" key="3">
    <source>
        <dbReference type="ARBA" id="ARBA00022553"/>
    </source>
</evidence>
<dbReference type="SMART" id="SM00091">
    <property type="entry name" value="PAS"/>
    <property type="match status" value="3"/>
</dbReference>
<dbReference type="PROSITE" id="PS50113">
    <property type="entry name" value="PAC"/>
    <property type="match status" value="1"/>
</dbReference>
<dbReference type="InterPro" id="IPR001610">
    <property type="entry name" value="PAC"/>
</dbReference>
<keyword evidence="3" id="KW-0597">Phosphoprotein</keyword>